<evidence type="ECO:0000256" key="1">
    <source>
        <dbReference type="SAM" id="SignalP"/>
    </source>
</evidence>
<feature type="chain" id="PRO_5034491580" evidence="1">
    <location>
        <begin position="21"/>
        <end position="60"/>
    </location>
</feature>
<reference evidence="2 3" key="1">
    <citation type="submission" date="2019-04" db="EMBL/GenBank/DDBJ databases">
        <title>Aspergillus burnettii sp. nov., novel species from soil in southeast Queensland.</title>
        <authorList>
            <person name="Gilchrist C.L.M."/>
            <person name="Pitt J.I."/>
            <person name="Lange L."/>
            <person name="Lacey H.J."/>
            <person name="Vuong D."/>
            <person name="Midgley D.J."/>
            <person name="Greenfield P."/>
            <person name="Bradbury M."/>
            <person name="Lacey E."/>
            <person name="Busk P.K."/>
            <person name="Pilgaard B."/>
            <person name="Chooi Y.H."/>
            <person name="Piggott A.M."/>
        </authorList>
    </citation>
    <scope>NUCLEOTIDE SEQUENCE [LARGE SCALE GENOMIC DNA]</scope>
    <source>
        <strain evidence="2 3">FRR 5400</strain>
    </source>
</reference>
<organism evidence="2 3">
    <name type="scientific">Petromyces alliaceus</name>
    <name type="common">Aspergillus alliaceus</name>
    <dbReference type="NCBI Taxonomy" id="209559"/>
    <lineage>
        <taxon>Eukaryota</taxon>
        <taxon>Fungi</taxon>
        <taxon>Dikarya</taxon>
        <taxon>Ascomycota</taxon>
        <taxon>Pezizomycotina</taxon>
        <taxon>Eurotiomycetes</taxon>
        <taxon>Eurotiomycetidae</taxon>
        <taxon>Eurotiales</taxon>
        <taxon>Aspergillaceae</taxon>
        <taxon>Aspergillus</taxon>
        <taxon>Aspergillus subgen. Circumdati</taxon>
    </lineage>
</organism>
<accession>A0A8H6ADN0</accession>
<dbReference type="AlphaFoldDB" id="A0A8H6ADN0"/>
<name>A0A8H6ADN0_PETAA</name>
<feature type="signal peptide" evidence="1">
    <location>
        <begin position="1"/>
        <end position="20"/>
    </location>
</feature>
<keyword evidence="3" id="KW-1185">Reference proteome</keyword>
<proteinExistence type="predicted"/>
<keyword evidence="1" id="KW-0732">Signal</keyword>
<protein>
    <submittedName>
        <fullName evidence="2">Uncharacterized protein</fullName>
    </submittedName>
</protein>
<dbReference type="EMBL" id="SPNV01000042">
    <property type="protein sequence ID" value="KAF5863953.1"/>
    <property type="molecule type" value="Genomic_DNA"/>
</dbReference>
<dbReference type="Proteomes" id="UP000541154">
    <property type="component" value="Unassembled WGS sequence"/>
</dbReference>
<sequence>MQFFSVLFAITALLAAVVSAAPAEAGKSNCGHVCFPKDHKCPSGLHLKGFNNNQCYRCCH</sequence>
<comment type="caution">
    <text evidence="2">The sequence shown here is derived from an EMBL/GenBank/DDBJ whole genome shotgun (WGS) entry which is preliminary data.</text>
</comment>
<evidence type="ECO:0000313" key="2">
    <source>
        <dbReference type="EMBL" id="KAF5863953.1"/>
    </source>
</evidence>
<evidence type="ECO:0000313" key="3">
    <source>
        <dbReference type="Proteomes" id="UP000541154"/>
    </source>
</evidence>
<gene>
    <name evidence="2" type="ORF">ETB97_009060</name>
</gene>